<evidence type="ECO:0008006" key="3">
    <source>
        <dbReference type="Google" id="ProtNLM"/>
    </source>
</evidence>
<reference evidence="1" key="1">
    <citation type="submission" date="2021-07" db="EMBL/GenBank/DDBJ databases">
        <title>Draft genome of Mortierella alpina, strain LL118, isolated from an aspen leaf litter sample.</title>
        <authorList>
            <person name="Yang S."/>
            <person name="Vinatzer B.A."/>
        </authorList>
    </citation>
    <scope>NUCLEOTIDE SEQUENCE</scope>
    <source>
        <strain evidence="1">LL118</strain>
    </source>
</reference>
<proteinExistence type="predicted"/>
<protein>
    <recommendedName>
        <fullName evidence="3">F-box domain-containing protein</fullName>
    </recommendedName>
</protein>
<dbReference type="EMBL" id="JAIFTL010000452">
    <property type="protein sequence ID" value="KAG9319443.1"/>
    <property type="molecule type" value="Genomic_DNA"/>
</dbReference>
<accession>A0A9P7ZWA6</accession>
<dbReference type="Proteomes" id="UP000717515">
    <property type="component" value="Unassembled WGS sequence"/>
</dbReference>
<name>A0A9P7ZWA6_MORAP</name>
<dbReference type="PANTHER" id="PTHR38926">
    <property type="entry name" value="F-BOX DOMAIN CONTAINING PROTEIN, EXPRESSED"/>
    <property type="match status" value="1"/>
</dbReference>
<dbReference type="InterPro" id="IPR032675">
    <property type="entry name" value="LRR_dom_sf"/>
</dbReference>
<dbReference type="SUPFAM" id="SSF52047">
    <property type="entry name" value="RNI-like"/>
    <property type="match status" value="1"/>
</dbReference>
<comment type="caution">
    <text evidence="1">The sequence shown here is derived from an EMBL/GenBank/DDBJ whole genome shotgun (WGS) entry which is preliminary data.</text>
</comment>
<dbReference type="SMART" id="SM00367">
    <property type="entry name" value="LRR_CC"/>
    <property type="match status" value="3"/>
</dbReference>
<dbReference type="PANTHER" id="PTHR38926:SF72">
    <property type="entry name" value="IM:7136021-RELATED"/>
    <property type="match status" value="1"/>
</dbReference>
<dbReference type="Gene3D" id="3.80.10.10">
    <property type="entry name" value="Ribonuclease Inhibitor"/>
    <property type="match status" value="2"/>
</dbReference>
<dbReference type="InterPro" id="IPR006553">
    <property type="entry name" value="Leu-rich_rpt_Cys-con_subtyp"/>
</dbReference>
<evidence type="ECO:0000313" key="2">
    <source>
        <dbReference type="Proteomes" id="UP000717515"/>
    </source>
</evidence>
<dbReference type="AlphaFoldDB" id="A0A9P7ZWA6"/>
<gene>
    <name evidence="1" type="ORF">KVV02_007469</name>
</gene>
<sequence>MTMLPLELLDLVAACLQDSPPHLLPAALVCRTWSLVFTARLWHSLHHPPIHRPDLVAQLPRQGCHTRTFTLIGSFDSALRDHVFASCPQLISLDLTLAKSLDQVSIQLLVQCLPRLKVLRLNSCHGQKLAWLGGLHALESLRELDFVNSAAALVDQDQGQEQEQDDPPAHNFGFASWSGSSELESTGTDSKDLAPDHLGSFLVARAHTLLRLDLGGSDLQGFELFHDPVPGHGTPSVSSVAVDSSRHILALRHLSLAETTVSSTGSIVEPLLRQCPELEYLDLSGNFDEAWSSFQWPILHSHCSSLKSLNVSKMSSIDNLQLVQVVKSCAGLDTLVAAQSNIASEVLEAIVERVSEWSPFLELDVSWCSGVSKVALQHIAEMVPTLQSFKLSWCPQADLSIFQGQWICNGLKVLEAQGLDGPSSVLAGFDLSWERCLFQRVSRLGCLQRLAIGSDEMVVSETNGFDMATLQGLKQLQSLELVGNEDHPLGLPELQALASALVRLERFHFGLGLVEKKMQTWLAGARPDIKQIETQFYY</sequence>
<organism evidence="1 2">
    <name type="scientific">Mortierella alpina</name>
    <name type="common">Oleaginous fungus</name>
    <name type="synonym">Mortierella renispora</name>
    <dbReference type="NCBI Taxonomy" id="64518"/>
    <lineage>
        <taxon>Eukaryota</taxon>
        <taxon>Fungi</taxon>
        <taxon>Fungi incertae sedis</taxon>
        <taxon>Mucoromycota</taxon>
        <taxon>Mortierellomycotina</taxon>
        <taxon>Mortierellomycetes</taxon>
        <taxon>Mortierellales</taxon>
        <taxon>Mortierellaceae</taxon>
        <taxon>Mortierella</taxon>
    </lineage>
</organism>
<evidence type="ECO:0000313" key="1">
    <source>
        <dbReference type="EMBL" id="KAG9319443.1"/>
    </source>
</evidence>